<feature type="domain" description="GGDEF" evidence="2">
    <location>
        <begin position="218"/>
        <end position="350"/>
    </location>
</feature>
<feature type="transmembrane region" description="Helical" evidence="1">
    <location>
        <begin position="129"/>
        <end position="148"/>
    </location>
</feature>
<dbReference type="InterPro" id="IPR000160">
    <property type="entry name" value="GGDEF_dom"/>
</dbReference>
<evidence type="ECO:0000256" key="1">
    <source>
        <dbReference type="SAM" id="Phobius"/>
    </source>
</evidence>
<dbReference type="PANTHER" id="PTHR45138:SF9">
    <property type="entry name" value="DIGUANYLATE CYCLASE DGCM-RELATED"/>
    <property type="match status" value="1"/>
</dbReference>
<dbReference type="InterPro" id="IPR043128">
    <property type="entry name" value="Rev_trsase/Diguanyl_cyclase"/>
</dbReference>
<sequence>MWWVQPDQYEWITAFLRQCRMLRLARLGLALICGSSALVPLTVLPSQSAPSAVEVTAGLVASTFTFGVTVLWLTRWPSRRQSQAGVTVGAACVAGWSLVQPTAALAALAATAMAISGGYIAFFHGPKLLLYNGAVALGTAGAAVFRLAHEVNLATAAAAFWINVFLNITVPLGIWGMTQAIGTYVERSEKDPLTGLLNRRAFTDAVGRRLANPPVTHTHLALVMVDLDNFKRVNDTHGHVTGDRVLRAVAKLLHEHAPVDAIVCRAGGEEFLVALTTSTPDVTPLTARLCGAVAELVPKITASIGTASAELDRLTGPEATWLVYELIEIADSAMYSAKRRGGNQVHDAVST</sequence>
<feature type="transmembrane region" description="Helical" evidence="1">
    <location>
        <begin position="154"/>
        <end position="177"/>
    </location>
</feature>
<protein>
    <recommendedName>
        <fullName evidence="2">GGDEF domain-containing protein</fullName>
    </recommendedName>
</protein>
<dbReference type="Proteomes" id="UP000217736">
    <property type="component" value="Chromosome"/>
</dbReference>
<dbReference type="InterPro" id="IPR050469">
    <property type="entry name" value="Diguanylate_Cyclase"/>
</dbReference>
<feature type="transmembrane region" description="Helical" evidence="1">
    <location>
        <begin position="24"/>
        <end position="43"/>
    </location>
</feature>
<dbReference type="CDD" id="cd01949">
    <property type="entry name" value="GGDEF"/>
    <property type="match status" value="1"/>
</dbReference>
<organism evidence="3 4">
    <name type="scientific">Mycobacterium shigaense</name>
    <dbReference type="NCBI Taxonomy" id="722731"/>
    <lineage>
        <taxon>Bacteria</taxon>
        <taxon>Bacillati</taxon>
        <taxon>Actinomycetota</taxon>
        <taxon>Actinomycetes</taxon>
        <taxon>Mycobacteriales</taxon>
        <taxon>Mycobacteriaceae</taxon>
        <taxon>Mycobacterium</taxon>
        <taxon>Mycobacterium simiae complex</taxon>
    </lineage>
</organism>
<keyword evidence="1" id="KW-1133">Transmembrane helix</keyword>
<dbReference type="Pfam" id="PF00990">
    <property type="entry name" value="GGDEF"/>
    <property type="match status" value="1"/>
</dbReference>
<dbReference type="NCBIfam" id="TIGR00254">
    <property type="entry name" value="GGDEF"/>
    <property type="match status" value="1"/>
</dbReference>
<dbReference type="EMBL" id="AP018164">
    <property type="protein sequence ID" value="BAX90261.1"/>
    <property type="molecule type" value="Genomic_DNA"/>
</dbReference>
<name>A0A1Z4EBD0_9MYCO</name>
<proteinExistence type="predicted"/>
<accession>A0A1Z4EBD0</accession>
<dbReference type="SUPFAM" id="SSF55073">
    <property type="entry name" value="Nucleotide cyclase"/>
    <property type="match status" value="1"/>
</dbReference>
<keyword evidence="1" id="KW-0472">Membrane</keyword>
<dbReference type="GO" id="GO:0043709">
    <property type="term" value="P:cell adhesion involved in single-species biofilm formation"/>
    <property type="evidence" value="ECO:0007669"/>
    <property type="project" value="TreeGrafter"/>
</dbReference>
<dbReference type="AlphaFoldDB" id="A0A1Z4EBD0"/>
<evidence type="ECO:0000313" key="4">
    <source>
        <dbReference type="Proteomes" id="UP000217736"/>
    </source>
</evidence>
<evidence type="ECO:0000313" key="3">
    <source>
        <dbReference type="EMBL" id="BAX90261.1"/>
    </source>
</evidence>
<gene>
    <name evidence="3" type="ORF">MSG_00094</name>
</gene>
<dbReference type="PANTHER" id="PTHR45138">
    <property type="entry name" value="REGULATORY COMPONENTS OF SENSORY TRANSDUCTION SYSTEM"/>
    <property type="match status" value="1"/>
</dbReference>
<evidence type="ECO:0000259" key="2">
    <source>
        <dbReference type="PROSITE" id="PS50887"/>
    </source>
</evidence>
<keyword evidence="1" id="KW-0812">Transmembrane</keyword>
<dbReference type="KEGG" id="mshg:MSG_00094"/>
<dbReference type="SMART" id="SM00267">
    <property type="entry name" value="GGDEF"/>
    <property type="match status" value="1"/>
</dbReference>
<dbReference type="GO" id="GO:0052621">
    <property type="term" value="F:diguanylate cyclase activity"/>
    <property type="evidence" value="ECO:0007669"/>
    <property type="project" value="TreeGrafter"/>
</dbReference>
<feature type="transmembrane region" description="Helical" evidence="1">
    <location>
        <begin position="55"/>
        <end position="74"/>
    </location>
</feature>
<keyword evidence="4" id="KW-1185">Reference proteome</keyword>
<dbReference type="PROSITE" id="PS50887">
    <property type="entry name" value="GGDEF"/>
    <property type="match status" value="1"/>
</dbReference>
<dbReference type="InterPro" id="IPR029787">
    <property type="entry name" value="Nucleotide_cyclase"/>
</dbReference>
<dbReference type="Gene3D" id="3.30.70.270">
    <property type="match status" value="1"/>
</dbReference>
<reference evidence="4" key="1">
    <citation type="submission" date="2017-06" db="EMBL/GenBank/DDBJ databases">
        <title>Complete Genome Sequence of Mycobacterium shigaense.</title>
        <authorList>
            <person name="Fukano H."/>
            <person name="Yoshida M."/>
            <person name="Kazumi Y."/>
            <person name="Ogura Y."/>
            <person name="Mitarai S."/>
            <person name="Hayashi T."/>
            <person name="Hoshino Y."/>
        </authorList>
    </citation>
    <scope>NUCLEOTIDE SEQUENCE [LARGE SCALE GENOMIC DNA]</scope>
    <source>
        <strain evidence="4">UN-152</strain>
    </source>
</reference>
<dbReference type="GO" id="GO:0005886">
    <property type="term" value="C:plasma membrane"/>
    <property type="evidence" value="ECO:0007669"/>
    <property type="project" value="TreeGrafter"/>
</dbReference>
<dbReference type="GO" id="GO:1902201">
    <property type="term" value="P:negative regulation of bacterial-type flagellum-dependent cell motility"/>
    <property type="evidence" value="ECO:0007669"/>
    <property type="project" value="TreeGrafter"/>
</dbReference>